<organism evidence="3 4">
    <name type="scientific">Draconibacterium aestuarii</name>
    <dbReference type="NCBI Taxonomy" id="2998507"/>
    <lineage>
        <taxon>Bacteria</taxon>
        <taxon>Pseudomonadati</taxon>
        <taxon>Bacteroidota</taxon>
        <taxon>Bacteroidia</taxon>
        <taxon>Marinilabiliales</taxon>
        <taxon>Prolixibacteraceae</taxon>
        <taxon>Draconibacterium</taxon>
    </lineage>
</organism>
<dbReference type="SMART" id="SM00450">
    <property type="entry name" value="RHOD"/>
    <property type="match status" value="1"/>
</dbReference>
<keyword evidence="1" id="KW-0732">Signal</keyword>
<dbReference type="InterPro" id="IPR036873">
    <property type="entry name" value="Rhodanese-like_dom_sf"/>
</dbReference>
<dbReference type="RefSeq" id="WP_343332949.1">
    <property type="nucleotide sequence ID" value="NZ_JAPOHD010000020.1"/>
</dbReference>
<accession>A0A9X3J7E3</accession>
<proteinExistence type="predicted"/>
<dbReference type="Proteomes" id="UP001145087">
    <property type="component" value="Unassembled WGS sequence"/>
</dbReference>
<dbReference type="Gene3D" id="3.40.250.10">
    <property type="entry name" value="Rhodanese-like domain"/>
    <property type="match status" value="1"/>
</dbReference>
<reference evidence="3" key="1">
    <citation type="submission" date="2022-11" db="EMBL/GenBank/DDBJ databases">
        <title>Marilongibacter aestuarii gen. nov., sp. nov., isolated from tidal flat sediment.</title>
        <authorList>
            <person name="Jiayan W."/>
        </authorList>
    </citation>
    <scope>NUCLEOTIDE SEQUENCE</scope>
    <source>
        <strain evidence="3">Z1-6</strain>
    </source>
</reference>
<dbReference type="PANTHER" id="PTHR44086">
    <property type="entry name" value="THIOSULFATE SULFURTRANSFERASE RDL2, MITOCHONDRIAL-RELATED"/>
    <property type="match status" value="1"/>
</dbReference>
<evidence type="ECO:0000313" key="4">
    <source>
        <dbReference type="Proteomes" id="UP001145087"/>
    </source>
</evidence>
<dbReference type="EMBL" id="JAPOHD010000020">
    <property type="protein sequence ID" value="MCY1720615.1"/>
    <property type="molecule type" value="Genomic_DNA"/>
</dbReference>
<evidence type="ECO:0000259" key="2">
    <source>
        <dbReference type="PROSITE" id="PS50206"/>
    </source>
</evidence>
<comment type="caution">
    <text evidence="3">The sequence shown here is derived from an EMBL/GenBank/DDBJ whole genome shotgun (WGS) entry which is preliminary data.</text>
</comment>
<dbReference type="PROSITE" id="PS51257">
    <property type="entry name" value="PROKAR_LIPOPROTEIN"/>
    <property type="match status" value="1"/>
</dbReference>
<gene>
    <name evidence="3" type="ORF">OU798_09695</name>
</gene>
<name>A0A9X3J7E3_9BACT</name>
<evidence type="ECO:0000256" key="1">
    <source>
        <dbReference type="SAM" id="SignalP"/>
    </source>
</evidence>
<dbReference type="SUPFAM" id="SSF52821">
    <property type="entry name" value="Rhodanese/Cell cycle control phosphatase"/>
    <property type="match status" value="1"/>
</dbReference>
<dbReference type="PROSITE" id="PS50206">
    <property type="entry name" value="RHODANESE_3"/>
    <property type="match status" value="1"/>
</dbReference>
<dbReference type="CDD" id="cd00158">
    <property type="entry name" value="RHOD"/>
    <property type="match status" value="1"/>
</dbReference>
<evidence type="ECO:0000313" key="3">
    <source>
        <dbReference type="EMBL" id="MCY1720615.1"/>
    </source>
</evidence>
<dbReference type="PANTHER" id="PTHR44086:SF10">
    <property type="entry name" value="THIOSULFATE SULFURTRANSFERASE_RHODANESE-LIKE DOMAIN-CONTAINING PROTEIN 3"/>
    <property type="match status" value="1"/>
</dbReference>
<dbReference type="AlphaFoldDB" id="A0A9X3J7E3"/>
<feature type="domain" description="Rhodanese" evidence="2">
    <location>
        <begin position="62"/>
        <end position="157"/>
    </location>
</feature>
<sequence length="180" mass="19811">MRKAIILLILSFVVFACQNQPIQNPTLTNYENGDALVAAAKEVIKEITIEDFKSMYDGDDYFVLIDVRTTAEYDAGYIPGAASIPRGVLEFRIGKEEVWDEMGLYIPEKTDPIVVNCRTGGRSALAAKSLMELGYQNVLSLQGGWKTFHETYPELIEKIIIDDAESNDHAAEAQAAAGGC</sequence>
<dbReference type="Pfam" id="PF00581">
    <property type="entry name" value="Rhodanese"/>
    <property type="match status" value="1"/>
</dbReference>
<keyword evidence="4" id="KW-1185">Reference proteome</keyword>
<dbReference type="GO" id="GO:0004792">
    <property type="term" value="F:thiosulfate-cyanide sulfurtransferase activity"/>
    <property type="evidence" value="ECO:0007669"/>
    <property type="project" value="TreeGrafter"/>
</dbReference>
<feature type="signal peptide" evidence="1">
    <location>
        <begin position="1"/>
        <end position="16"/>
    </location>
</feature>
<dbReference type="InterPro" id="IPR001763">
    <property type="entry name" value="Rhodanese-like_dom"/>
</dbReference>
<protein>
    <submittedName>
        <fullName evidence="3">Rhodanese-like domain-containing protein</fullName>
    </submittedName>
</protein>
<feature type="chain" id="PRO_5040752650" evidence="1">
    <location>
        <begin position="17"/>
        <end position="180"/>
    </location>
</feature>